<name>A0A8S3E297_9BILA</name>
<accession>A0A8S3E297</accession>
<evidence type="ECO:0000313" key="1">
    <source>
        <dbReference type="EMBL" id="CAF5055497.1"/>
    </source>
</evidence>
<sequence>TIAEKFRQDIKQAIDKWLRRKDFKPPKQVTFILQKRQENVREQIKNTMAEQKRQQQVIKHGENKTESKVTIDSAMTTHNSATVSIDDDDDIMIID</sequence>
<gene>
    <name evidence="1" type="ORF">BYL167_LOCUS58618</name>
</gene>
<comment type="caution">
    <text evidence="1">The sequence shown here is derived from an EMBL/GenBank/DDBJ whole genome shotgun (WGS) entry which is preliminary data.</text>
</comment>
<proteinExistence type="predicted"/>
<reference evidence="1" key="1">
    <citation type="submission" date="2021-02" db="EMBL/GenBank/DDBJ databases">
        <authorList>
            <person name="Nowell W R."/>
        </authorList>
    </citation>
    <scope>NUCLEOTIDE SEQUENCE</scope>
</reference>
<protein>
    <submittedName>
        <fullName evidence="1">Uncharacterized protein</fullName>
    </submittedName>
</protein>
<dbReference type="EMBL" id="CAJOBH010227089">
    <property type="protein sequence ID" value="CAF5055497.1"/>
    <property type="molecule type" value="Genomic_DNA"/>
</dbReference>
<organism evidence="1 2">
    <name type="scientific">Rotaria magnacalcarata</name>
    <dbReference type="NCBI Taxonomy" id="392030"/>
    <lineage>
        <taxon>Eukaryota</taxon>
        <taxon>Metazoa</taxon>
        <taxon>Spiralia</taxon>
        <taxon>Gnathifera</taxon>
        <taxon>Rotifera</taxon>
        <taxon>Eurotatoria</taxon>
        <taxon>Bdelloidea</taxon>
        <taxon>Philodinida</taxon>
        <taxon>Philodinidae</taxon>
        <taxon>Rotaria</taxon>
    </lineage>
</organism>
<dbReference type="AlphaFoldDB" id="A0A8S3E297"/>
<feature type="non-terminal residue" evidence="1">
    <location>
        <position position="95"/>
    </location>
</feature>
<evidence type="ECO:0000313" key="2">
    <source>
        <dbReference type="Proteomes" id="UP000681967"/>
    </source>
</evidence>
<dbReference type="Proteomes" id="UP000681967">
    <property type="component" value="Unassembled WGS sequence"/>
</dbReference>